<feature type="signal peptide" evidence="1">
    <location>
        <begin position="1"/>
        <end position="22"/>
    </location>
</feature>
<sequence length="133" mass="13944">MKRILVVVLLVLGLAGCSDSSATPATPPVCDSWDAVQVTVGHIKTVNVSENGLQALRPYLTQLKEQLSQLYLDAQAQFAPQAEALKAAAERLGADLRAAQASPDRTTLAAVRTSVAEVRTSADGLHTAMASTC</sequence>
<keyword evidence="3" id="KW-1185">Reference proteome</keyword>
<evidence type="ECO:0000313" key="3">
    <source>
        <dbReference type="Proteomes" id="UP001240150"/>
    </source>
</evidence>
<evidence type="ECO:0008006" key="4">
    <source>
        <dbReference type="Google" id="ProtNLM"/>
    </source>
</evidence>
<proteinExistence type="predicted"/>
<dbReference type="Proteomes" id="UP001240150">
    <property type="component" value="Chromosome"/>
</dbReference>
<reference evidence="2 3" key="1">
    <citation type="submission" date="2023-06" db="EMBL/GenBank/DDBJ databases">
        <authorList>
            <person name="Yushchuk O."/>
            <person name="Binda E."/>
            <person name="Ruckert-Reed C."/>
            <person name="Fedorenko V."/>
            <person name="Kalinowski J."/>
            <person name="Marinelli F."/>
        </authorList>
    </citation>
    <scope>NUCLEOTIDE SEQUENCE [LARGE SCALE GENOMIC DNA]</scope>
    <source>
        <strain evidence="2 3">NRRL 3884</strain>
    </source>
</reference>
<accession>A0ABY8WKK7</accession>
<dbReference type="EMBL" id="CP126980">
    <property type="protein sequence ID" value="WIM98424.1"/>
    <property type="molecule type" value="Genomic_DNA"/>
</dbReference>
<protein>
    <recommendedName>
        <fullName evidence="4">Lipoprotein</fullName>
    </recommendedName>
</protein>
<organism evidence="2 3">
    <name type="scientific">Actinoplanes oblitus</name>
    <dbReference type="NCBI Taxonomy" id="3040509"/>
    <lineage>
        <taxon>Bacteria</taxon>
        <taxon>Bacillati</taxon>
        <taxon>Actinomycetota</taxon>
        <taxon>Actinomycetes</taxon>
        <taxon>Micromonosporales</taxon>
        <taxon>Micromonosporaceae</taxon>
        <taxon>Actinoplanes</taxon>
    </lineage>
</organism>
<keyword evidence="1" id="KW-0732">Signal</keyword>
<evidence type="ECO:0000313" key="2">
    <source>
        <dbReference type="EMBL" id="WIM98424.1"/>
    </source>
</evidence>
<name>A0ABY8WKK7_9ACTN</name>
<evidence type="ECO:0000256" key="1">
    <source>
        <dbReference type="SAM" id="SignalP"/>
    </source>
</evidence>
<dbReference type="RefSeq" id="WP_284919807.1">
    <property type="nucleotide sequence ID" value="NZ_CP126980.1"/>
</dbReference>
<gene>
    <name evidence="2" type="ORF">ACTOB_002024</name>
</gene>
<feature type="chain" id="PRO_5046684013" description="Lipoprotein" evidence="1">
    <location>
        <begin position="23"/>
        <end position="133"/>
    </location>
</feature>
<dbReference type="PROSITE" id="PS51257">
    <property type="entry name" value="PROKAR_LIPOPROTEIN"/>
    <property type="match status" value="1"/>
</dbReference>